<dbReference type="PANTHER" id="PTHR39420">
    <property type="match status" value="1"/>
</dbReference>
<protein>
    <submittedName>
        <fullName evidence="1">Putative hydrolase/coenzyme F420 biosynthesis associated uncharacterized protein</fullName>
    </submittedName>
</protein>
<dbReference type="AlphaFoldDB" id="A0A2A9CVR0"/>
<comment type="caution">
    <text evidence="1">The sequence shown here is derived from an EMBL/GenBank/DDBJ whole genome shotgun (WGS) entry which is preliminary data.</text>
</comment>
<dbReference type="RefSeq" id="WP_098461124.1">
    <property type="nucleotide sequence ID" value="NZ_PDJC01000001.1"/>
</dbReference>
<gene>
    <name evidence="1" type="ORF">ATK74_2293</name>
</gene>
<dbReference type="EMBL" id="PDJC01000001">
    <property type="protein sequence ID" value="PFG17720.1"/>
    <property type="molecule type" value="Genomic_DNA"/>
</dbReference>
<dbReference type="SUPFAM" id="SSF55486">
    <property type="entry name" value="Metalloproteases ('zincins'), catalytic domain"/>
    <property type="match status" value="1"/>
</dbReference>
<proteinExistence type="predicted"/>
<dbReference type="GO" id="GO:0016787">
    <property type="term" value="F:hydrolase activity"/>
    <property type="evidence" value="ECO:0007669"/>
    <property type="project" value="UniProtKB-KW"/>
</dbReference>
<dbReference type="Pfam" id="PF10103">
    <property type="entry name" value="Zincin_2"/>
    <property type="match status" value="1"/>
</dbReference>
<sequence length="320" mass="34093">MEQASVDWAVAMRAGATLVPPGPELESGEISAVVDDLRRAAERSVELVAEVTELSGPASSVTLVVDRPGWLAAAASSANAMLLRAGVLDEPHGLADRLRARALGTQAGAVLAVVATRILGQFDPFADPSRLLLVAPNVVGLERKLGALPRDFRLWVCLHEQTHSFQFGAAPWLREHLTGLIAEVVADEDPDPGHKPQLGLAGLLGGPEQRAAFDRATAVMSLMEGHADVMMDRVPAGAVPTLPSIRAVFEQHRDQGGFSGLVSRLFGLNLKREQYRDGAGFCQAVIAEAGVPTLNRAFASAEALPSLAEIHDPQLWLRRI</sequence>
<organism evidence="1 2">
    <name type="scientific">Propionicimonas paludicola</name>
    <dbReference type="NCBI Taxonomy" id="185243"/>
    <lineage>
        <taxon>Bacteria</taxon>
        <taxon>Bacillati</taxon>
        <taxon>Actinomycetota</taxon>
        <taxon>Actinomycetes</taxon>
        <taxon>Propionibacteriales</taxon>
        <taxon>Nocardioidaceae</taxon>
        <taxon>Propionicimonas</taxon>
    </lineage>
</organism>
<dbReference type="Gene3D" id="1.20.150.30">
    <property type="entry name" value="Zincin-like metallopeptidase, N-terminal domain"/>
    <property type="match status" value="1"/>
</dbReference>
<dbReference type="InterPro" id="IPR018766">
    <property type="entry name" value="Zinicin_2"/>
</dbReference>
<dbReference type="InterPro" id="IPR022454">
    <property type="entry name" value="CHP03883_F420-assoc"/>
</dbReference>
<reference evidence="1 2" key="1">
    <citation type="submission" date="2017-10" db="EMBL/GenBank/DDBJ databases">
        <title>Sequencing the genomes of 1000 actinobacteria strains.</title>
        <authorList>
            <person name="Klenk H.-P."/>
        </authorList>
    </citation>
    <scope>NUCLEOTIDE SEQUENCE [LARGE SCALE GENOMIC DNA]</scope>
    <source>
        <strain evidence="1 2">DSM 15597</strain>
    </source>
</reference>
<accession>A0A2A9CVR0</accession>
<name>A0A2A9CVR0_9ACTN</name>
<evidence type="ECO:0000313" key="1">
    <source>
        <dbReference type="EMBL" id="PFG17720.1"/>
    </source>
</evidence>
<evidence type="ECO:0000313" key="2">
    <source>
        <dbReference type="Proteomes" id="UP000226079"/>
    </source>
</evidence>
<dbReference type="NCBIfam" id="TIGR03883">
    <property type="entry name" value="DUF2342_F420"/>
    <property type="match status" value="1"/>
</dbReference>
<dbReference type="NCBIfam" id="TIGR03624">
    <property type="entry name" value="putative hydrolase"/>
    <property type="match status" value="1"/>
</dbReference>
<keyword evidence="1" id="KW-0378">Hydrolase</keyword>
<dbReference type="PANTHER" id="PTHR39420:SF1">
    <property type="entry name" value="HYDROLASE"/>
    <property type="match status" value="1"/>
</dbReference>
<dbReference type="OrthoDB" id="142939at2"/>
<dbReference type="InterPro" id="IPR042271">
    <property type="entry name" value="Zinicin_2_N"/>
</dbReference>
<dbReference type="Proteomes" id="UP000226079">
    <property type="component" value="Unassembled WGS sequence"/>
</dbReference>
<keyword evidence="2" id="KW-1185">Reference proteome</keyword>